<name>A0A0G0LLK4_9BACT</name>
<dbReference type="STRING" id="1618572.UT17_C0004G0270"/>
<evidence type="ECO:0008006" key="3">
    <source>
        <dbReference type="Google" id="ProtNLM"/>
    </source>
</evidence>
<dbReference type="Pfam" id="PF05014">
    <property type="entry name" value="Nuc_deoxyrib_tr"/>
    <property type="match status" value="1"/>
</dbReference>
<proteinExistence type="predicted"/>
<gene>
    <name evidence="1" type="ORF">UT17_C0004G0270</name>
</gene>
<evidence type="ECO:0000313" key="1">
    <source>
        <dbReference type="EMBL" id="KKQ91922.1"/>
    </source>
</evidence>
<dbReference type="EMBL" id="LBVU01000004">
    <property type="protein sequence ID" value="KKQ91922.1"/>
    <property type="molecule type" value="Genomic_DNA"/>
</dbReference>
<dbReference type="Gene3D" id="3.40.50.450">
    <property type="match status" value="1"/>
</dbReference>
<accession>A0A0G0LLK4</accession>
<sequence>MKSVVICGSKRFRPQARAFAAELKKFGVTVYEPYFHSGEKEWDGLSEAYKKFVALGLTHDHFYKIKMADIVYIYNKGGYAGVSTTLELGYAMALGKPIYALSEEDGELCRNVLIRGFLKTPKELLKKLK</sequence>
<evidence type="ECO:0000313" key="2">
    <source>
        <dbReference type="Proteomes" id="UP000034774"/>
    </source>
</evidence>
<dbReference type="InterPro" id="IPR007710">
    <property type="entry name" value="Nucleoside_deoxyribTrfase"/>
</dbReference>
<comment type="caution">
    <text evidence="1">The sequence shown here is derived from an EMBL/GenBank/DDBJ whole genome shotgun (WGS) entry which is preliminary data.</text>
</comment>
<dbReference type="Proteomes" id="UP000034774">
    <property type="component" value="Unassembled WGS sequence"/>
</dbReference>
<dbReference type="AlphaFoldDB" id="A0A0G0LLK4"/>
<dbReference type="SUPFAM" id="SSF52309">
    <property type="entry name" value="N-(deoxy)ribosyltransferase-like"/>
    <property type="match status" value="1"/>
</dbReference>
<protein>
    <recommendedName>
        <fullName evidence="3">MazG nucleotide pyrophosphohydrolase</fullName>
    </recommendedName>
</protein>
<organism evidence="1 2">
    <name type="scientific">Candidatus Woesebacteria bacterium GW2011_GWB1_39_10</name>
    <dbReference type="NCBI Taxonomy" id="1618572"/>
    <lineage>
        <taxon>Bacteria</taxon>
        <taxon>Candidatus Woeseibacteriota</taxon>
    </lineage>
</organism>
<reference evidence="1 2" key="1">
    <citation type="journal article" date="2015" name="Nature">
        <title>rRNA introns, odd ribosomes, and small enigmatic genomes across a large radiation of phyla.</title>
        <authorList>
            <person name="Brown C.T."/>
            <person name="Hug L.A."/>
            <person name="Thomas B.C."/>
            <person name="Sharon I."/>
            <person name="Castelle C.J."/>
            <person name="Singh A."/>
            <person name="Wilkins M.J."/>
            <person name="Williams K.H."/>
            <person name="Banfield J.F."/>
        </authorList>
    </citation>
    <scope>NUCLEOTIDE SEQUENCE [LARGE SCALE GENOMIC DNA]</scope>
</reference>